<evidence type="ECO:0000256" key="14">
    <source>
        <dbReference type="SAM" id="SignalP"/>
    </source>
</evidence>
<evidence type="ECO:0000256" key="3">
    <source>
        <dbReference type="ARBA" id="ARBA00010646"/>
    </source>
</evidence>
<gene>
    <name evidence="15" type="ORF">CC80DRAFT_585623</name>
</gene>
<comment type="similarity">
    <text evidence="3">Belongs to the glycosyl hydrolase 25 family.</text>
</comment>
<accession>A0A6A5U321</accession>
<keyword evidence="8" id="KW-0378">Hydrolase</keyword>
<dbReference type="Gene3D" id="3.20.20.80">
    <property type="entry name" value="Glycosidases"/>
    <property type="match status" value="1"/>
</dbReference>
<evidence type="ECO:0000256" key="8">
    <source>
        <dbReference type="ARBA" id="ARBA00022801"/>
    </source>
</evidence>
<dbReference type="Proteomes" id="UP000800035">
    <property type="component" value="Unassembled WGS sequence"/>
</dbReference>
<protein>
    <recommendedName>
        <fullName evidence="12">N,O-diacetylmuramidase</fullName>
        <ecNumber evidence="4">3.2.1.17</ecNumber>
    </recommendedName>
    <alternativeName>
        <fullName evidence="13">Lysozyme CH</fullName>
    </alternativeName>
</protein>
<dbReference type="GO" id="GO:0042742">
    <property type="term" value="P:defense response to bacterium"/>
    <property type="evidence" value="ECO:0007669"/>
    <property type="project" value="UniProtKB-KW"/>
</dbReference>
<comment type="catalytic activity">
    <reaction evidence="1">
        <text>Hydrolysis of (1-&gt;4)-beta-linkages between N-acetylmuramic acid and N-acetyl-D-glucosamine residues in a peptidoglycan and between N-acetyl-D-glucosamine residues in chitodextrins.</text>
        <dbReference type="EC" id="3.2.1.17"/>
    </reaction>
</comment>
<dbReference type="InterPro" id="IPR017853">
    <property type="entry name" value="GH"/>
</dbReference>
<dbReference type="AlphaFoldDB" id="A0A6A5U321"/>
<reference evidence="15" key="1">
    <citation type="journal article" date="2020" name="Stud. Mycol.">
        <title>101 Dothideomycetes genomes: a test case for predicting lifestyles and emergence of pathogens.</title>
        <authorList>
            <person name="Haridas S."/>
            <person name="Albert R."/>
            <person name="Binder M."/>
            <person name="Bloem J."/>
            <person name="Labutti K."/>
            <person name="Salamov A."/>
            <person name="Andreopoulos B."/>
            <person name="Baker S."/>
            <person name="Barry K."/>
            <person name="Bills G."/>
            <person name="Bluhm B."/>
            <person name="Cannon C."/>
            <person name="Castanera R."/>
            <person name="Culley D."/>
            <person name="Daum C."/>
            <person name="Ezra D."/>
            <person name="Gonzalez J."/>
            <person name="Henrissat B."/>
            <person name="Kuo A."/>
            <person name="Liang C."/>
            <person name="Lipzen A."/>
            <person name="Lutzoni F."/>
            <person name="Magnuson J."/>
            <person name="Mondo S."/>
            <person name="Nolan M."/>
            <person name="Ohm R."/>
            <person name="Pangilinan J."/>
            <person name="Park H.-J."/>
            <person name="Ramirez L."/>
            <person name="Alfaro M."/>
            <person name="Sun H."/>
            <person name="Tritt A."/>
            <person name="Yoshinaga Y."/>
            <person name="Zwiers L.-H."/>
            <person name="Turgeon B."/>
            <person name="Goodwin S."/>
            <person name="Spatafora J."/>
            <person name="Crous P."/>
            <person name="Grigoriev I."/>
        </authorList>
    </citation>
    <scope>NUCLEOTIDE SEQUENCE</scope>
    <source>
        <strain evidence="15">CBS 675.92</strain>
    </source>
</reference>
<keyword evidence="5" id="KW-0964">Secreted</keyword>
<dbReference type="GO" id="GO:0009253">
    <property type="term" value="P:peptidoglycan catabolic process"/>
    <property type="evidence" value="ECO:0007669"/>
    <property type="project" value="InterPro"/>
</dbReference>
<dbReference type="GO" id="GO:0005576">
    <property type="term" value="C:extracellular region"/>
    <property type="evidence" value="ECO:0007669"/>
    <property type="project" value="UniProtKB-SubCell"/>
</dbReference>
<evidence type="ECO:0000256" key="9">
    <source>
        <dbReference type="ARBA" id="ARBA00023157"/>
    </source>
</evidence>
<evidence type="ECO:0000256" key="7">
    <source>
        <dbReference type="ARBA" id="ARBA00022638"/>
    </source>
</evidence>
<keyword evidence="10" id="KW-0326">Glycosidase</keyword>
<dbReference type="SUPFAM" id="SSF51445">
    <property type="entry name" value="(Trans)glycosidases"/>
    <property type="match status" value="1"/>
</dbReference>
<comment type="function">
    <text evidence="11">This enzyme has both lysozyme (acetylmuramidase) and diacetylmuramidase activities.</text>
</comment>
<dbReference type="EMBL" id="ML976985">
    <property type="protein sequence ID" value="KAF1959265.1"/>
    <property type="molecule type" value="Genomic_DNA"/>
</dbReference>
<dbReference type="InterPro" id="IPR018077">
    <property type="entry name" value="Glyco_hydro_fam25_subgr"/>
</dbReference>
<dbReference type="PANTHER" id="PTHR34135">
    <property type="entry name" value="LYSOZYME"/>
    <property type="match status" value="1"/>
</dbReference>
<evidence type="ECO:0000256" key="10">
    <source>
        <dbReference type="ARBA" id="ARBA00023295"/>
    </source>
</evidence>
<proteinExistence type="inferred from homology"/>
<evidence type="ECO:0000256" key="5">
    <source>
        <dbReference type="ARBA" id="ARBA00022525"/>
    </source>
</evidence>
<dbReference type="GO" id="GO:0016998">
    <property type="term" value="P:cell wall macromolecule catabolic process"/>
    <property type="evidence" value="ECO:0007669"/>
    <property type="project" value="InterPro"/>
</dbReference>
<evidence type="ECO:0000256" key="4">
    <source>
        <dbReference type="ARBA" id="ARBA00012732"/>
    </source>
</evidence>
<feature type="chain" id="PRO_5025588398" description="N,O-diacetylmuramidase" evidence="14">
    <location>
        <begin position="21"/>
        <end position="223"/>
    </location>
</feature>
<dbReference type="FunFam" id="3.20.20.80:FF:000060">
    <property type="entry name" value="Lysozyme M1"/>
    <property type="match status" value="1"/>
</dbReference>
<dbReference type="SMART" id="SM00641">
    <property type="entry name" value="Glyco_25"/>
    <property type="match status" value="1"/>
</dbReference>
<dbReference type="GO" id="GO:0003796">
    <property type="term" value="F:lysozyme activity"/>
    <property type="evidence" value="ECO:0007669"/>
    <property type="project" value="UniProtKB-EC"/>
</dbReference>
<name>A0A6A5U321_9PLEO</name>
<evidence type="ECO:0000256" key="1">
    <source>
        <dbReference type="ARBA" id="ARBA00000632"/>
    </source>
</evidence>
<keyword evidence="9" id="KW-1015">Disulfide bond</keyword>
<evidence type="ECO:0000256" key="12">
    <source>
        <dbReference type="ARBA" id="ARBA00073159"/>
    </source>
</evidence>
<sequence>MHLSTFLPTLFLMITTTVHATIQGLTISHYQSTVNFTEAHFMGLKYIYIKATEGITYIDPKFSSHWADSTNASLYRGAYHLARPSASSGAAQASWFIAHGGGWKNDNMTLPGLLELPTDCVGSKPAELVSWITEFSNEYKKATGRFPVLYTWNTWWVECAGNTKKFRDNSPLMLANWREAPGMLPGGWDYWTFWQYLDESAWGGESNLFHGDAEQLAKLVVGA</sequence>
<feature type="signal peptide" evidence="14">
    <location>
        <begin position="1"/>
        <end position="20"/>
    </location>
</feature>
<evidence type="ECO:0000256" key="6">
    <source>
        <dbReference type="ARBA" id="ARBA00022529"/>
    </source>
</evidence>
<organism evidence="15 16">
    <name type="scientific">Byssothecium circinans</name>
    <dbReference type="NCBI Taxonomy" id="147558"/>
    <lineage>
        <taxon>Eukaryota</taxon>
        <taxon>Fungi</taxon>
        <taxon>Dikarya</taxon>
        <taxon>Ascomycota</taxon>
        <taxon>Pezizomycotina</taxon>
        <taxon>Dothideomycetes</taxon>
        <taxon>Pleosporomycetidae</taxon>
        <taxon>Pleosporales</taxon>
        <taxon>Massarineae</taxon>
        <taxon>Massarinaceae</taxon>
        <taxon>Byssothecium</taxon>
    </lineage>
</organism>
<dbReference type="PROSITE" id="PS51904">
    <property type="entry name" value="GLYCOSYL_HYDROL_F25_2"/>
    <property type="match status" value="1"/>
</dbReference>
<evidence type="ECO:0000256" key="11">
    <source>
        <dbReference type="ARBA" id="ARBA00055588"/>
    </source>
</evidence>
<dbReference type="Pfam" id="PF01183">
    <property type="entry name" value="Glyco_hydro_25"/>
    <property type="match status" value="1"/>
</dbReference>
<keyword evidence="6" id="KW-0929">Antimicrobial</keyword>
<evidence type="ECO:0000256" key="2">
    <source>
        <dbReference type="ARBA" id="ARBA00004613"/>
    </source>
</evidence>
<evidence type="ECO:0000256" key="13">
    <source>
        <dbReference type="ARBA" id="ARBA00075474"/>
    </source>
</evidence>
<evidence type="ECO:0000313" key="15">
    <source>
        <dbReference type="EMBL" id="KAF1959265.1"/>
    </source>
</evidence>
<dbReference type="OrthoDB" id="6590422at2759"/>
<comment type="subcellular location">
    <subcellularLocation>
        <location evidence="2">Secreted</location>
    </subcellularLocation>
</comment>
<dbReference type="PANTHER" id="PTHR34135:SF4">
    <property type="entry name" value="GLYCOSYL HYDROLASE, PUTATIVE (AFU_ORTHOLOGUE AFUA_4G14420)-RELATED"/>
    <property type="match status" value="1"/>
</dbReference>
<keyword evidence="16" id="KW-1185">Reference proteome</keyword>
<dbReference type="EC" id="3.2.1.17" evidence="4"/>
<keyword evidence="7" id="KW-0081">Bacteriolytic enzyme</keyword>
<dbReference type="InterPro" id="IPR002053">
    <property type="entry name" value="Glyco_hydro_25"/>
</dbReference>
<evidence type="ECO:0000313" key="16">
    <source>
        <dbReference type="Proteomes" id="UP000800035"/>
    </source>
</evidence>
<dbReference type="GO" id="GO:0031640">
    <property type="term" value="P:killing of cells of another organism"/>
    <property type="evidence" value="ECO:0007669"/>
    <property type="project" value="UniProtKB-KW"/>
</dbReference>
<keyword evidence="14" id="KW-0732">Signal</keyword>
<dbReference type="GO" id="GO:0016052">
    <property type="term" value="P:carbohydrate catabolic process"/>
    <property type="evidence" value="ECO:0007669"/>
    <property type="project" value="TreeGrafter"/>
</dbReference>